<feature type="region of interest" description="Disordered" evidence="1">
    <location>
        <begin position="1"/>
        <end position="25"/>
    </location>
</feature>
<feature type="region of interest" description="Disordered" evidence="1">
    <location>
        <begin position="125"/>
        <end position="155"/>
    </location>
</feature>
<comment type="caution">
    <text evidence="2">The sequence shown here is derived from an EMBL/GenBank/DDBJ whole genome shotgun (WGS) entry which is preliminary data.</text>
</comment>
<dbReference type="EMBL" id="QMKO01001714">
    <property type="protein sequence ID" value="RTG87158.1"/>
    <property type="molecule type" value="Genomic_DNA"/>
</dbReference>
<feature type="region of interest" description="Disordered" evidence="1">
    <location>
        <begin position="172"/>
        <end position="196"/>
    </location>
</feature>
<protein>
    <submittedName>
        <fullName evidence="2">Uncharacterized protein</fullName>
    </submittedName>
</protein>
<feature type="compositionally biased region" description="Low complexity" evidence="1">
    <location>
        <begin position="11"/>
        <end position="21"/>
    </location>
</feature>
<reference evidence="2 3" key="1">
    <citation type="journal article" date="2019" name="PLoS Pathog.">
        <title>Genome sequence of the bovine parasite Schistosoma bovis Tanzania.</title>
        <authorList>
            <person name="Oey H."/>
            <person name="Zakrzewski M."/>
            <person name="Gobert G."/>
            <person name="Gravermann K."/>
            <person name="Stoye J."/>
            <person name="Jones M."/>
            <person name="Mcmanus D."/>
            <person name="Krause L."/>
        </authorList>
    </citation>
    <scope>NUCLEOTIDE SEQUENCE [LARGE SCALE GENOMIC DNA]</scope>
    <source>
        <strain evidence="2 3">TAN1997</strain>
    </source>
</reference>
<evidence type="ECO:0000313" key="2">
    <source>
        <dbReference type="EMBL" id="RTG87158.1"/>
    </source>
</evidence>
<feature type="compositionally biased region" description="Polar residues" evidence="1">
    <location>
        <begin position="139"/>
        <end position="150"/>
    </location>
</feature>
<organism evidence="2 3">
    <name type="scientific">Schistosoma bovis</name>
    <name type="common">Blood fluke</name>
    <dbReference type="NCBI Taxonomy" id="6184"/>
    <lineage>
        <taxon>Eukaryota</taxon>
        <taxon>Metazoa</taxon>
        <taxon>Spiralia</taxon>
        <taxon>Lophotrochozoa</taxon>
        <taxon>Platyhelminthes</taxon>
        <taxon>Trematoda</taxon>
        <taxon>Digenea</taxon>
        <taxon>Strigeidida</taxon>
        <taxon>Schistosomatoidea</taxon>
        <taxon>Schistosomatidae</taxon>
        <taxon>Schistosoma</taxon>
    </lineage>
</organism>
<evidence type="ECO:0000256" key="1">
    <source>
        <dbReference type="SAM" id="MobiDB-lite"/>
    </source>
</evidence>
<dbReference type="AlphaFoldDB" id="A0A430QHH9"/>
<feature type="compositionally biased region" description="Basic and acidic residues" evidence="1">
    <location>
        <begin position="1"/>
        <end position="10"/>
    </location>
</feature>
<evidence type="ECO:0000313" key="3">
    <source>
        <dbReference type="Proteomes" id="UP000290809"/>
    </source>
</evidence>
<feature type="compositionally biased region" description="Basic and acidic residues" evidence="1">
    <location>
        <begin position="178"/>
        <end position="188"/>
    </location>
</feature>
<dbReference type="Proteomes" id="UP000290809">
    <property type="component" value="Unassembled WGS sequence"/>
</dbReference>
<proteinExistence type="predicted"/>
<accession>A0A430QHH9</accession>
<feature type="compositionally biased region" description="Basic and acidic residues" evidence="1">
    <location>
        <begin position="128"/>
        <end position="138"/>
    </location>
</feature>
<sequence length="514" mass="59914">MSSTTDDKNNLTENNENPINECSSPTTSLSHNSLINSSFSPSSSCITDLCAWCQKPNLQTYKYNSFYQSVNLDNTKYKIKPVPVCCSQICFDNLRRAYFKNRRNQLNSQLLDEIPAMVISGRLPYTSDSDKEKLDNKRQSTLSYQSNTSCNPPVTITNITTNNKLSSKKRFHNQYSDQQHHSSQDTVHKSSANNSQRSNYDFFSHIQMYSQLNNYINKDNTKMSIPLYDYIIQRFDMNQFISNFRNIINIDHIPSTTITNTNTTNNTNTNHDINTNPKIITNLNNELINSNLEPNNQLFDRHIEIMNIINQLLMSSINHNDNNDHNHTITNNNNNNINSLDQLLIIPIPIPIFKMAPNILNILHQYGYHSINSCKYYSNKQFNLDETNQTTNLHKFIMNNNNHNISSINNLIENNYKQTNEINKTQFIDYLNKTNEKALDLSLSNKKINSYYNKNKLKQRTFYHKYQQQNKRYLNKKLLKQTLLSGIYKLIHPITKHCYTIHESSFSMNTNNEL</sequence>
<keyword evidence="3" id="KW-1185">Reference proteome</keyword>
<name>A0A430QHH9_SCHBO</name>
<gene>
    <name evidence="2" type="ORF">DC041_0004400</name>
</gene>